<comment type="caution">
    <text evidence="1">The sequence shown here is derived from an EMBL/GenBank/DDBJ whole genome shotgun (WGS) entry which is preliminary data.</text>
</comment>
<name>A0A292ZMC1_SPHSA</name>
<evidence type="ECO:0000313" key="1">
    <source>
        <dbReference type="EMBL" id="GAY24258.1"/>
    </source>
</evidence>
<reference evidence="1 2" key="1">
    <citation type="journal article" date="2013" name="Biodegradation">
        <title>Occurrence of 4-tert-butylphenol (4-t-BP) biodegradation in an aquatic sample caused by the presence of Spirodela polyrrhiza and isolation of a 4-t-BP-utilizing bacterium.</title>
        <authorList>
            <person name="Ogata Y."/>
            <person name="Toyama T."/>
            <person name="Yu N."/>
            <person name="Wang X."/>
            <person name="Sei K."/>
            <person name="Ike M."/>
        </authorList>
    </citation>
    <scope>NUCLEOTIDE SEQUENCE [LARGE SCALE GENOMIC DNA]</scope>
    <source>
        <strain evidence="1 2">OMI</strain>
    </source>
</reference>
<evidence type="ECO:0000313" key="2">
    <source>
        <dbReference type="Proteomes" id="UP000221538"/>
    </source>
</evidence>
<reference evidence="1 2" key="2">
    <citation type="journal article" date="2013" name="Environ. Sci. Technol.">
        <title>The 4-tert-butylphenol-utilizing bacterium Sphingobium fuliginis OMI can degrade bisphenols via phenolic ring hydroxylation and meta-cleavage pathway.</title>
        <authorList>
            <person name="Ogata Y."/>
            <person name="Goda S."/>
            <person name="Toyama T."/>
            <person name="Sei K."/>
            <person name="Ike M."/>
        </authorList>
    </citation>
    <scope>NUCLEOTIDE SEQUENCE [LARGE SCALE GENOMIC DNA]</scope>
    <source>
        <strain evidence="1 2">OMI</strain>
    </source>
</reference>
<dbReference type="Proteomes" id="UP000221538">
    <property type="component" value="Unassembled WGS sequence"/>
</dbReference>
<gene>
    <name evidence="1" type="ORF">SFOMI_4838</name>
</gene>
<accession>A0A292ZMC1</accession>
<sequence>MHDQLAATTADASARMMHQAMAAEFRRRAETASSGMRQAASRPIIELMPNVA</sequence>
<protein>
    <submittedName>
        <fullName evidence="1">Uncharacterized protein</fullName>
    </submittedName>
</protein>
<organism evidence="1 2">
    <name type="scientific">Sphingobium fuliginis (strain ATCC 27551)</name>
    <dbReference type="NCBI Taxonomy" id="336203"/>
    <lineage>
        <taxon>Bacteria</taxon>
        <taxon>Pseudomonadati</taxon>
        <taxon>Pseudomonadota</taxon>
        <taxon>Alphaproteobacteria</taxon>
        <taxon>Sphingomonadales</taxon>
        <taxon>Sphingomonadaceae</taxon>
        <taxon>Sphingobium</taxon>
    </lineage>
</organism>
<proteinExistence type="predicted"/>
<dbReference type="EMBL" id="BEWI01000032">
    <property type="protein sequence ID" value="GAY24258.1"/>
    <property type="molecule type" value="Genomic_DNA"/>
</dbReference>
<dbReference type="AlphaFoldDB" id="A0A292ZMC1"/>